<accession>A0A9Q5I1E3</accession>
<feature type="compositionally biased region" description="Low complexity" evidence="6">
    <location>
        <begin position="143"/>
        <end position="160"/>
    </location>
</feature>
<dbReference type="PANTHER" id="PTHR15741:SF27">
    <property type="entry name" value="TRANSCRIPTION FACTOR AP-4"/>
    <property type="match status" value="1"/>
</dbReference>
<dbReference type="AlphaFoldDB" id="A0A9Q5I1E3"/>
<proteinExistence type="predicted"/>
<feature type="compositionally biased region" description="Low complexity" evidence="6">
    <location>
        <begin position="177"/>
        <end position="198"/>
    </location>
</feature>
<evidence type="ECO:0000259" key="7">
    <source>
        <dbReference type="PROSITE" id="PS50888"/>
    </source>
</evidence>
<sequence length="379" mass="41100">MATMPLLSLAESIKFDSALLNYSNGIGAPEWTMYTADPSTEELDDRHLPPHREGSEQLAKATKDLISLDCSSLRWNESADRDVLTSALPATSPQSLHFKPPFQSTSYAFPSPLHRFSSPLQQIFGAPQSPLPLTTVAPSHTLDSSAASDSQQSASSVSSDPTPPPPTPPSLKRPYTSSSDLSSMAGPSSSSNASASSSRQQGKKHRALPPHQQGPVLNAKPILLSASQKKANHIQSEQKRRANIRRGYEALCETVPALREAIAAEERELADSAPDSENGLRGKPKKNRGKRAMSESGEKIDGRAGPRSENVVLQKTIDYIHELLEDRKVLLDRLNRARSKLSSGHPALVTLQDVCLWEREWTGGTGITDDGDSDDEDEP</sequence>
<organism evidence="8 9">
    <name type="scientific">Sanghuangporus baumii</name>
    <name type="common">Phellinus baumii</name>
    <dbReference type="NCBI Taxonomy" id="108892"/>
    <lineage>
        <taxon>Eukaryota</taxon>
        <taxon>Fungi</taxon>
        <taxon>Dikarya</taxon>
        <taxon>Basidiomycota</taxon>
        <taxon>Agaricomycotina</taxon>
        <taxon>Agaricomycetes</taxon>
        <taxon>Hymenochaetales</taxon>
        <taxon>Hymenochaetaceae</taxon>
        <taxon>Sanghuangporus</taxon>
    </lineage>
</organism>
<keyword evidence="5" id="KW-0539">Nucleus</keyword>
<evidence type="ECO:0000256" key="1">
    <source>
        <dbReference type="ARBA" id="ARBA00004123"/>
    </source>
</evidence>
<feature type="compositionally biased region" description="Basic and acidic residues" evidence="6">
    <location>
        <begin position="44"/>
        <end position="55"/>
    </location>
</feature>
<feature type="domain" description="BHLH" evidence="7">
    <location>
        <begin position="228"/>
        <end position="323"/>
    </location>
</feature>
<keyword evidence="2" id="KW-0805">Transcription regulation</keyword>
<comment type="subcellular location">
    <subcellularLocation>
        <location evidence="1">Nucleus</location>
    </subcellularLocation>
</comment>
<dbReference type="Pfam" id="PF00010">
    <property type="entry name" value="HLH"/>
    <property type="match status" value="1"/>
</dbReference>
<feature type="region of interest" description="Disordered" evidence="6">
    <location>
        <begin position="267"/>
        <end position="307"/>
    </location>
</feature>
<feature type="region of interest" description="Disordered" evidence="6">
    <location>
        <begin position="129"/>
        <end position="220"/>
    </location>
</feature>
<feature type="compositionally biased region" description="Basic residues" evidence="6">
    <location>
        <begin position="282"/>
        <end position="291"/>
    </location>
</feature>
<dbReference type="InterPro" id="IPR052207">
    <property type="entry name" value="Max-like/E-box_TFs"/>
</dbReference>
<evidence type="ECO:0000256" key="5">
    <source>
        <dbReference type="ARBA" id="ARBA00023242"/>
    </source>
</evidence>
<comment type="caution">
    <text evidence="8">The sequence shown here is derived from an EMBL/GenBank/DDBJ whole genome shotgun (WGS) entry which is preliminary data.</text>
</comment>
<dbReference type="InterPro" id="IPR011598">
    <property type="entry name" value="bHLH_dom"/>
</dbReference>
<feature type="region of interest" description="Disordered" evidence="6">
    <location>
        <begin position="39"/>
        <end position="58"/>
    </location>
</feature>
<protein>
    <recommendedName>
        <fullName evidence="7">BHLH domain-containing protein</fullName>
    </recommendedName>
</protein>
<reference evidence="8" key="1">
    <citation type="submission" date="2016-06" db="EMBL/GenBank/DDBJ databases">
        <title>Draft Genome sequence of the fungus Inonotus baumii.</title>
        <authorList>
            <person name="Zhu H."/>
            <person name="Lin W."/>
        </authorList>
    </citation>
    <scope>NUCLEOTIDE SEQUENCE</scope>
    <source>
        <strain evidence="8">821</strain>
    </source>
</reference>
<dbReference type="PANTHER" id="PTHR15741">
    <property type="entry name" value="BASIC HELIX-LOOP-HELIX ZIP TRANSCRIPTION FACTOR"/>
    <property type="match status" value="1"/>
</dbReference>
<evidence type="ECO:0000256" key="6">
    <source>
        <dbReference type="SAM" id="MobiDB-lite"/>
    </source>
</evidence>
<dbReference type="InterPro" id="IPR036638">
    <property type="entry name" value="HLH_DNA-bd_sf"/>
</dbReference>
<name>A0A9Q5I1E3_SANBA</name>
<evidence type="ECO:0000256" key="3">
    <source>
        <dbReference type="ARBA" id="ARBA00023125"/>
    </source>
</evidence>
<evidence type="ECO:0000313" key="8">
    <source>
        <dbReference type="EMBL" id="OCB89922.1"/>
    </source>
</evidence>
<evidence type="ECO:0000256" key="4">
    <source>
        <dbReference type="ARBA" id="ARBA00023163"/>
    </source>
</evidence>
<dbReference type="GO" id="GO:0000981">
    <property type="term" value="F:DNA-binding transcription factor activity, RNA polymerase II-specific"/>
    <property type="evidence" value="ECO:0007669"/>
    <property type="project" value="TreeGrafter"/>
</dbReference>
<dbReference type="OrthoDB" id="5778525at2759"/>
<dbReference type="Proteomes" id="UP000757232">
    <property type="component" value="Unassembled WGS sequence"/>
</dbReference>
<keyword evidence="9" id="KW-1185">Reference proteome</keyword>
<gene>
    <name evidence="8" type="ORF">A7U60_g2862</name>
</gene>
<dbReference type="GO" id="GO:0005634">
    <property type="term" value="C:nucleus"/>
    <property type="evidence" value="ECO:0007669"/>
    <property type="project" value="UniProtKB-SubCell"/>
</dbReference>
<dbReference type="GO" id="GO:0000978">
    <property type="term" value="F:RNA polymerase II cis-regulatory region sequence-specific DNA binding"/>
    <property type="evidence" value="ECO:0007669"/>
    <property type="project" value="TreeGrafter"/>
</dbReference>
<keyword evidence="3" id="KW-0238">DNA-binding</keyword>
<dbReference type="PROSITE" id="PS50888">
    <property type="entry name" value="BHLH"/>
    <property type="match status" value="1"/>
</dbReference>
<evidence type="ECO:0000256" key="2">
    <source>
        <dbReference type="ARBA" id="ARBA00023015"/>
    </source>
</evidence>
<feature type="compositionally biased region" description="Pro residues" evidence="6">
    <location>
        <begin position="161"/>
        <end position="171"/>
    </location>
</feature>
<keyword evidence="4" id="KW-0804">Transcription</keyword>
<dbReference type="EMBL" id="LNZH02000145">
    <property type="protein sequence ID" value="OCB89922.1"/>
    <property type="molecule type" value="Genomic_DNA"/>
</dbReference>
<feature type="compositionally biased region" description="Basic and acidic residues" evidence="6">
    <location>
        <begin position="292"/>
        <end position="306"/>
    </location>
</feature>
<dbReference type="GO" id="GO:0046983">
    <property type="term" value="F:protein dimerization activity"/>
    <property type="evidence" value="ECO:0007669"/>
    <property type="project" value="InterPro"/>
</dbReference>
<dbReference type="Gene3D" id="4.10.280.10">
    <property type="entry name" value="Helix-loop-helix DNA-binding domain"/>
    <property type="match status" value="1"/>
</dbReference>
<dbReference type="SUPFAM" id="SSF47459">
    <property type="entry name" value="HLH, helix-loop-helix DNA-binding domain"/>
    <property type="match status" value="1"/>
</dbReference>
<evidence type="ECO:0000313" key="9">
    <source>
        <dbReference type="Proteomes" id="UP000757232"/>
    </source>
</evidence>